<organism evidence="1 2">
    <name type="scientific">Rossellomorea pakistanensis</name>
    <dbReference type="NCBI Taxonomy" id="992288"/>
    <lineage>
        <taxon>Bacteria</taxon>
        <taxon>Bacillati</taxon>
        <taxon>Bacillota</taxon>
        <taxon>Bacilli</taxon>
        <taxon>Bacillales</taxon>
        <taxon>Bacillaceae</taxon>
        <taxon>Rossellomorea</taxon>
    </lineage>
</organism>
<gene>
    <name evidence="1" type="ORF">JOC86_003214</name>
</gene>
<comment type="caution">
    <text evidence="1">The sequence shown here is derived from an EMBL/GenBank/DDBJ whole genome shotgun (WGS) entry which is preliminary data.</text>
</comment>
<accession>A0ABS2NFQ2</accession>
<evidence type="ECO:0000313" key="2">
    <source>
        <dbReference type="Proteomes" id="UP001646157"/>
    </source>
</evidence>
<name>A0ABS2NFQ2_9BACI</name>
<sequence>MTGKKKYGSALNRGRKAKTATSCSNAFLTHILWASDKPKASHQGRVPFPFLGGLTYVLEELGAGAGHFENAEASRTKENS</sequence>
<reference evidence="1 2" key="1">
    <citation type="submission" date="2021-01" db="EMBL/GenBank/DDBJ databases">
        <title>Genomic Encyclopedia of Type Strains, Phase IV (KMG-IV): sequencing the most valuable type-strain genomes for metagenomic binning, comparative biology and taxonomic classification.</title>
        <authorList>
            <person name="Goeker M."/>
        </authorList>
    </citation>
    <scope>NUCLEOTIDE SEQUENCE [LARGE SCALE GENOMIC DNA]</scope>
    <source>
        <strain evidence="1 2">DSM 24834</strain>
    </source>
</reference>
<dbReference type="Proteomes" id="UP001646157">
    <property type="component" value="Unassembled WGS sequence"/>
</dbReference>
<proteinExistence type="predicted"/>
<keyword evidence="2" id="KW-1185">Reference proteome</keyword>
<evidence type="ECO:0000313" key="1">
    <source>
        <dbReference type="EMBL" id="MBM7586662.1"/>
    </source>
</evidence>
<protein>
    <submittedName>
        <fullName evidence="1">Uncharacterized protein</fullName>
    </submittedName>
</protein>
<dbReference type="EMBL" id="JAFBDZ010000003">
    <property type="protein sequence ID" value="MBM7586662.1"/>
    <property type="molecule type" value="Genomic_DNA"/>
</dbReference>